<comment type="function">
    <text evidence="3">Catalyzes the formation of N(4)-acetylcytidine (ac(4)C) at the wobble position of elongator tRNA(Met), using acetate and ATP as substrates. First activates an acetate ion to form acetyladenylate (Ac-AMP) and then transfers the acetyl group to tRNA to form ac(4)C34.</text>
</comment>
<dbReference type="GO" id="GO:0006400">
    <property type="term" value="P:tRNA modification"/>
    <property type="evidence" value="ECO:0007669"/>
    <property type="project" value="UniProtKB-UniRule"/>
</dbReference>
<keyword evidence="3" id="KW-0820">tRNA-binding</keyword>
<dbReference type="GO" id="GO:0005524">
    <property type="term" value="F:ATP binding"/>
    <property type="evidence" value="ECO:0007669"/>
    <property type="project" value="UniProtKB-KW"/>
</dbReference>
<keyword evidence="3" id="KW-0694">RNA-binding</keyword>
<keyword evidence="2 3" id="KW-0819">tRNA processing</keyword>
<dbReference type="NCBIfam" id="NF010191">
    <property type="entry name" value="PRK13670.1"/>
    <property type="match status" value="1"/>
</dbReference>
<dbReference type="GO" id="GO:0016879">
    <property type="term" value="F:ligase activity, forming carbon-nitrogen bonds"/>
    <property type="evidence" value="ECO:0007669"/>
    <property type="project" value="UniProtKB-UniRule"/>
</dbReference>
<dbReference type="GO" id="GO:0005737">
    <property type="term" value="C:cytoplasm"/>
    <property type="evidence" value="ECO:0007669"/>
    <property type="project" value="UniProtKB-SubCell"/>
</dbReference>
<proteinExistence type="inferred from homology"/>
<dbReference type="InterPro" id="IPR014729">
    <property type="entry name" value="Rossmann-like_a/b/a_fold"/>
</dbReference>
<reference evidence="4 5" key="1">
    <citation type="submission" date="2019-11" db="EMBL/GenBank/DDBJ databases">
        <title>Genome sequences of 17 halophilic strains isolated from different environments.</title>
        <authorList>
            <person name="Furrow R.E."/>
        </authorList>
    </citation>
    <scope>NUCLEOTIDE SEQUENCE [LARGE SCALE GENOMIC DNA]</scope>
    <source>
        <strain evidence="4 5">22506_14_FS</strain>
    </source>
</reference>
<evidence type="ECO:0000256" key="3">
    <source>
        <dbReference type="HAMAP-Rule" id="MF_01539"/>
    </source>
</evidence>
<comment type="similarity">
    <text evidence="3">Belongs to the TmcAL family.</text>
</comment>
<keyword evidence="3" id="KW-0067">ATP-binding</keyword>
<comment type="catalytic activity">
    <reaction evidence="3">
        <text>cytidine(34) in elongator tRNA(Met) + acetate + ATP = N(4)-acetylcytidine(34) in elongator tRNA(Met) + AMP + diphosphate</text>
        <dbReference type="Rhea" id="RHEA:58144"/>
        <dbReference type="Rhea" id="RHEA-COMP:10693"/>
        <dbReference type="Rhea" id="RHEA-COMP:10694"/>
        <dbReference type="ChEBI" id="CHEBI:30089"/>
        <dbReference type="ChEBI" id="CHEBI:30616"/>
        <dbReference type="ChEBI" id="CHEBI:33019"/>
        <dbReference type="ChEBI" id="CHEBI:74900"/>
        <dbReference type="ChEBI" id="CHEBI:82748"/>
        <dbReference type="ChEBI" id="CHEBI:456215"/>
    </reaction>
</comment>
<dbReference type="Pfam" id="PF05636">
    <property type="entry name" value="HIGH_NTase1"/>
    <property type="match status" value="1"/>
</dbReference>
<dbReference type="HAMAP" id="MF_01539">
    <property type="entry name" value="TmcAL"/>
    <property type="match status" value="1"/>
</dbReference>
<dbReference type="Gene3D" id="3.40.50.620">
    <property type="entry name" value="HUPs"/>
    <property type="match status" value="1"/>
</dbReference>
<accession>A0A845EYV3</accession>
<dbReference type="EMBL" id="WMEY01000003">
    <property type="protein sequence ID" value="MYL63676.1"/>
    <property type="molecule type" value="Genomic_DNA"/>
</dbReference>
<dbReference type="NCBIfam" id="NF010192">
    <property type="entry name" value="PRK13671.1"/>
    <property type="match status" value="1"/>
</dbReference>
<evidence type="ECO:0000313" key="5">
    <source>
        <dbReference type="Proteomes" id="UP000447833"/>
    </source>
</evidence>
<keyword evidence="3" id="KW-0963">Cytoplasm</keyword>
<comment type="subcellular location">
    <subcellularLocation>
        <location evidence="3">Cytoplasm</location>
    </subcellularLocation>
</comment>
<dbReference type="GO" id="GO:0016740">
    <property type="term" value="F:transferase activity"/>
    <property type="evidence" value="ECO:0007669"/>
    <property type="project" value="UniProtKB-KW"/>
</dbReference>
<dbReference type="RefSeq" id="WP_160919242.1">
    <property type="nucleotide sequence ID" value="NZ_WMEY01000003.1"/>
</dbReference>
<keyword evidence="4" id="KW-0808">Transferase</keyword>
<evidence type="ECO:0000313" key="4">
    <source>
        <dbReference type="EMBL" id="MYL63676.1"/>
    </source>
</evidence>
<dbReference type="PANTHER" id="PTHR37825">
    <property type="entry name" value="TRNA(MET) CYTIDINE ACETATE LIGASE"/>
    <property type="match status" value="1"/>
</dbReference>
<evidence type="ECO:0000256" key="1">
    <source>
        <dbReference type="ARBA" id="ARBA00022598"/>
    </source>
</evidence>
<dbReference type="Proteomes" id="UP000447833">
    <property type="component" value="Unassembled WGS sequence"/>
</dbReference>
<organism evidence="4 5">
    <name type="scientific">Guptibacillus hwajinpoensis</name>
    <dbReference type="NCBI Taxonomy" id="208199"/>
    <lineage>
        <taxon>Bacteria</taxon>
        <taxon>Bacillati</taxon>
        <taxon>Bacillota</taxon>
        <taxon>Bacilli</taxon>
        <taxon>Bacillales</taxon>
        <taxon>Guptibacillaceae</taxon>
        <taxon>Guptibacillus</taxon>
    </lineage>
</organism>
<protein>
    <recommendedName>
        <fullName evidence="3">tRNA(Met) cytidine acetate ligase</fullName>
        <ecNumber evidence="3">6.3.4.-</ecNumber>
    </recommendedName>
</protein>
<dbReference type="EC" id="6.3.4.-" evidence="3"/>
<comment type="caution">
    <text evidence="4">The sequence shown here is derived from an EMBL/GenBank/DDBJ whole genome shotgun (WGS) entry which is preliminary data.</text>
</comment>
<sequence>MKAAGVVVEYNPFHNGHLYHLEETKKTTNADVVIAVMSGSFLQRGEPALVDKWTRTEMALRNGVDLVIELPYVYATQKAEIFAKGAISLLTSLGVDTVCFGSESGAIEEFQKTTTFIQHNESEYNERIKYYMGQGYSYPKASSLAFESLDGHANVLDLAQPNNILGYHYVKAIQDFNSHLEPFTILRTKAGYHDQEFDDVKIASATSIRSELLKGSTLDHIINYVPHPTYQKLLDYEHTYSDFHGWHKLYHLLRYKLLTTNNKDLSFIYEAEEGLENRLITMAKKAPSFQSFMELVKTKRYTWTRIQRFALHVLTQTTKEDMKPALDGEAPYIRILGMTKSGRTFLNQKKGSLSIPLVSNINQSDHPFLSIERRASLVYALGYNGQHQEDFLKKEFKSVPLMI</sequence>
<dbReference type="PANTHER" id="PTHR37825:SF1">
    <property type="entry name" value="TRNA(MET) CYTIDINE ACETATE LIGASE"/>
    <property type="match status" value="1"/>
</dbReference>
<dbReference type="GO" id="GO:0000049">
    <property type="term" value="F:tRNA binding"/>
    <property type="evidence" value="ECO:0007669"/>
    <property type="project" value="UniProtKB-KW"/>
</dbReference>
<dbReference type="InterPro" id="IPR008513">
    <property type="entry name" value="tRNA(Met)_cyd_acetate_ligase"/>
</dbReference>
<keyword evidence="3" id="KW-0547">Nucleotide-binding</keyword>
<keyword evidence="1 3" id="KW-0436">Ligase</keyword>
<comment type="caution">
    <text evidence="3">Lacks conserved residue(s) required for the propagation of feature annotation.</text>
</comment>
<feature type="binding site" evidence="3">
    <location>
        <position position="162"/>
    </location>
    <ligand>
        <name>ATP</name>
        <dbReference type="ChEBI" id="CHEBI:30616"/>
    </ligand>
</feature>
<evidence type="ECO:0000256" key="2">
    <source>
        <dbReference type="ARBA" id="ARBA00022694"/>
    </source>
</evidence>
<gene>
    <name evidence="3" type="primary">tmcAL</name>
    <name evidence="4" type="ORF">GLW07_09960</name>
</gene>
<feature type="binding site" evidence="3">
    <location>
        <position position="187"/>
    </location>
    <ligand>
        <name>ATP</name>
        <dbReference type="ChEBI" id="CHEBI:30616"/>
    </ligand>
</feature>
<dbReference type="AlphaFoldDB" id="A0A845EYV3"/>
<dbReference type="SUPFAM" id="SSF52374">
    <property type="entry name" value="Nucleotidylyl transferase"/>
    <property type="match status" value="1"/>
</dbReference>
<feature type="binding site" evidence="3">
    <location>
        <begin position="7"/>
        <end position="20"/>
    </location>
    <ligand>
        <name>ATP</name>
        <dbReference type="ChEBI" id="CHEBI:30616"/>
    </ligand>
</feature>
<feature type="binding site" evidence="3">
    <location>
        <position position="101"/>
    </location>
    <ligand>
        <name>ATP</name>
        <dbReference type="ChEBI" id="CHEBI:30616"/>
    </ligand>
</feature>
<name>A0A845EYV3_9BACL</name>